<evidence type="ECO:0000313" key="3">
    <source>
        <dbReference type="Proteomes" id="UP000005222"/>
    </source>
</evidence>
<gene>
    <name evidence="2" type="primary">Piso0_005346</name>
    <name evidence="2" type="ORF">GNLVRS01_PISO0M12816g</name>
</gene>
<feature type="compositionally biased region" description="Polar residues" evidence="1">
    <location>
        <begin position="34"/>
        <end position="51"/>
    </location>
</feature>
<name>G8Y4V6_PICSO</name>
<protein>
    <submittedName>
        <fullName evidence="2">Piso0_005346 protein</fullName>
    </submittedName>
</protein>
<proteinExistence type="predicted"/>
<evidence type="ECO:0000256" key="1">
    <source>
        <dbReference type="SAM" id="MobiDB-lite"/>
    </source>
</evidence>
<keyword evidence="3" id="KW-1185">Reference proteome</keyword>
<reference evidence="2 3" key="1">
    <citation type="journal article" date="2012" name="G3 (Bethesda)">
        <title>Pichia sorbitophila, an interspecies yeast hybrid reveals early steps of genome resolution following polyploidization.</title>
        <authorList>
            <person name="Leh Louis V."/>
            <person name="Despons L."/>
            <person name="Friedrich A."/>
            <person name="Martin T."/>
            <person name="Durrens P."/>
            <person name="Casaregola S."/>
            <person name="Neuveglise C."/>
            <person name="Fairhead C."/>
            <person name="Marck C."/>
            <person name="Cruz J.A."/>
            <person name="Straub M.L."/>
            <person name="Kugler V."/>
            <person name="Sacerdot C."/>
            <person name="Uzunov Z."/>
            <person name="Thierry A."/>
            <person name="Weiss S."/>
            <person name="Bleykasten C."/>
            <person name="De Montigny J."/>
            <person name="Jacques N."/>
            <person name="Jung P."/>
            <person name="Lemaire M."/>
            <person name="Mallet S."/>
            <person name="Morel G."/>
            <person name="Richard G.F."/>
            <person name="Sarkar A."/>
            <person name="Savel G."/>
            <person name="Schacherer J."/>
            <person name="Seret M.L."/>
            <person name="Talla E."/>
            <person name="Samson G."/>
            <person name="Jubin C."/>
            <person name="Poulain J."/>
            <person name="Vacherie B."/>
            <person name="Barbe V."/>
            <person name="Pelletier E."/>
            <person name="Sherman D.J."/>
            <person name="Westhof E."/>
            <person name="Weissenbach J."/>
            <person name="Baret P.V."/>
            <person name="Wincker P."/>
            <person name="Gaillardin C."/>
            <person name="Dujon B."/>
            <person name="Souciet J.L."/>
        </authorList>
    </citation>
    <scope>NUCLEOTIDE SEQUENCE [LARGE SCALE GENOMIC DNA]</scope>
    <source>
        <strain evidence="3">ATCC MYA-4447 / BCRC 22081 / CBS 7064 / NBRC 10061 / NRRL Y-12695</strain>
    </source>
</reference>
<accession>G8Y4V6</accession>
<dbReference type="InParanoid" id="G8Y4V6"/>
<dbReference type="AlphaFoldDB" id="G8Y4V6"/>
<dbReference type="HOGENOM" id="CLU_1750389_0_0_1"/>
<dbReference type="Proteomes" id="UP000005222">
    <property type="component" value="Chromosome M"/>
</dbReference>
<organism evidence="2 3">
    <name type="scientific">Pichia sorbitophila (strain ATCC MYA-4447 / BCRC 22081 / CBS 7064 / NBRC 10061 / NRRL Y-12695)</name>
    <name type="common">Hybrid yeast</name>
    <dbReference type="NCBI Taxonomy" id="559304"/>
    <lineage>
        <taxon>Eukaryota</taxon>
        <taxon>Fungi</taxon>
        <taxon>Dikarya</taxon>
        <taxon>Ascomycota</taxon>
        <taxon>Saccharomycotina</taxon>
        <taxon>Pichiomycetes</taxon>
        <taxon>Debaryomycetaceae</taxon>
        <taxon>Millerozyma</taxon>
    </lineage>
</organism>
<sequence>MSAEDRVSLSTHPFLFARMGLIKSYRAEQPIVRQQQVTGGRVTSNESNTSAKKPVRARDGHTKPDLSHVTVPNSHASSSRCVQQSFQSESIILCWCVPLNITQNHRGTGYSTPGEKILTFRQPASKKQEKFSVPLQVVRTKKQRTTGLW</sequence>
<feature type="region of interest" description="Disordered" evidence="1">
    <location>
        <begin position="34"/>
        <end position="78"/>
    </location>
</feature>
<feature type="compositionally biased region" description="Basic and acidic residues" evidence="1">
    <location>
        <begin position="56"/>
        <end position="66"/>
    </location>
</feature>
<dbReference type="EMBL" id="FO082047">
    <property type="protein sequence ID" value="CCE85724.1"/>
    <property type="molecule type" value="Genomic_DNA"/>
</dbReference>
<evidence type="ECO:0000313" key="2">
    <source>
        <dbReference type="EMBL" id="CCE85724.1"/>
    </source>
</evidence>